<proteinExistence type="predicted"/>
<reference evidence="1 2" key="1">
    <citation type="journal article" date="2020" name="ISME J.">
        <title>Comparative genomics reveals insights into cyanobacterial evolution and habitat adaptation.</title>
        <authorList>
            <person name="Chen M.Y."/>
            <person name="Teng W.K."/>
            <person name="Zhao L."/>
            <person name="Hu C.X."/>
            <person name="Zhou Y.K."/>
            <person name="Han B.P."/>
            <person name="Song L.R."/>
            <person name="Shu W.S."/>
        </authorList>
    </citation>
    <scope>NUCLEOTIDE SEQUENCE [LARGE SCALE GENOMIC DNA]</scope>
    <source>
        <strain evidence="1 2">FACHB-159</strain>
    </source>
</reference>
<gene>
    <name evidence="1" type="ORF">H6H03_33250</name>
</gene>
<dbReference type="Proteomes" id="UP000637383">
    <property type="component" value="Unassembled WGS sequence"/>
</dbReference>
<evidence type="ECO:0000313" key="2">
    <source>
        <dbReference type="Proteomes" id="UP000637383"/>
    </source>
</evidence>
<comment type="caution">
    <text evidence="1">The sequence shown here is derived from an EMBL/GenBank/DDBJ whole genome shotgun (WGS) entry which is preliminary data.</text>
</comment>
<protein>
    <submittedName>
        <fullName evidence="1">Uncharacterized protein</fullName>
    </submittedName>
</protein>
<dbReference type="RefSeq" id="WP_190959220.1">
    <property type="nucleotide sequence ID" value="NZ_JACJTU010000056.1"/>
</dbReference>
<name>A0ABR8KIJ9_9NOSO</name>
<sequence length="97" mass="10803">MSILTLPVFSSIKILAYSGGMIDTSPEITIKVANQCVKSHTQDVSSINSNVCYKAIGSTPDWIKSHFYSVYNICFIRGDRPLLQLPQSIKAICFHHL</sequence>
<accession>A0ABR8KIJ9</accession>
<keyword evidence="2" id="KW-1185">Reference proteome</keyword>
<dbReference type="EMBL" id="JACJTU010000056">
    <property type="protein sequence ID" value="MBD2738689.1"/>
    <property type="molecule type" value="Genomic_DNA"/>
</dbReference>
<organism evidence="1 2">
    <name type="scientific">Nostoc paludosum FACHB-159</name>
    <dbReference type="NCBI Taxonomy" id="2692908"/>
    <lineage>
        <taxon>Bacteria</taxon>
        <taxon>Bacillati</taxon>
        <taxon>Cyanobacteriota</taxon>
        <taxon>Cyanophyceae</taxon>
        <taxon>Nostocales</taxon>
        <taxon>Nostocaceae</taxon>
        <taxon>Nostoc</taxon>
    </lineage>
</organism>
<evidence type="ECO:0000313" key="1">
    <source>
        <dbReference type="EMBL" id="MBD2738689.1"/>
    </source>
</evidence>